<protein>
    <recommendedName>
        <fullName evidence="5">Secreted protein</fullName>
    </recommendedName>
</protein>
<evidence type="ECO:0000256" key="2">
    <source>
        <dbReference type="SAM" id="SignalP"/>
    </source>
</evidence>
<dbReference type="EMBL" id="JAWSTH010000196">
    <property type="protein sequence ID" value="MDW5598845.1"/>
    <property type="molecule type" value="Genomic_DNA"/>
</dbReference>
<reference evidence="3 4" key="2">
    <citation type="submission" date="2023-10" db="EMBL/GenBank/DDBJ databases">
        <authorList>
            <person name="Han X.F."/>
        </authorList>
    </citation>
    <scope>NUCLEOTIDE SEQUENCE [LARGE SCALE GENOMIC DNA]</scope>
    <source>
        <strain evidence="3 4">KCTC 39840</strain>
    </source>
</reference>
<proteinExistence type="predicted"/>
<keyword evidence="2" id="KW-0732">Signal</keyword>
<comment type="caution">
    <text evidence="3">The sequence shown here is derived from an EMBL/GenBank/DDBJ whole genome shotgun (WGS) entry which is preliminary data.</text>
</comment>
<dbReference type="Proteomes" id="UP001284601">
    <property type="component" value="Unassembled WGS sequence"/>
</dbReference>
<feature type="compositionally biased region" description="Low complexity" evidence="1">
    <location>
        <begin position="164"/>
        <end position="174"/>
    </location>
</feature>
<accession>A0ABU4I047</accession>
<feature type="chain" id="PRO_5045804421" description="Secreted protein" evidence="2">
    <location>
        <begin position="23"/>
        <end position="174"/>
    </location>
</feature>
<dbReference type="RefSeq" id="WP_318601436.1">
    <property type="nucleotide sequence ID" value="NZ_JAWSTH010000196.1"/>
</dbReference>
<reference evidence="4" key="1">
    <citation type="submission" date="2023-07" db="EMBL/GenBank/DDBJ databases">
        <title>Conexibacter stalactiti sp. nov., isolated from stalactites in a lava cave and emended description of the genus Conexibacter.</title>
        <authorList>
            <person name="Lee S.D."/>
        </authorList>
    </citation>
    <scope>NUCLEOTIDE SEQUENCE [LARGE SCALE GENOMIC DNA]</scope>
    <source>
        <strain evidence="4">KCTC 39840</strain>
    </source>
</reference>
<evidence type="ECO:0000256" key="1">
    <source>
        <dbReference type="SAM" id="MobiDB-lite"/>
    </source>
</evidence>
<evidence type="ECO:0000313" key="3">
    <source>
        <dbReference type="EMBL" id="MDW5598845.1"/>
    </source>
</evidence>
<sequence>MTRPFRRLVPLLAVALAAVTFAACGSSSPSSTNAGDSDEETRLAFEDCLRDEGLDVRSDGDGRFAIRATSRPGAGEGMSRTDRAMDSCRRKTGWAPKPPSEAQQQEMRERGLEFAQCMREHGVDMADPAADGRMMLRVEEGESATARRAQEACGELMGGGPGGAAPASPGEPAQ</sequence>
<feature type="region of interest" description="Disordered" evidence="1">
    <location>
        <begin position="65"/>
        <end position="109"/>
    </location>
</feature>
<keyword evidence="4" id="KW-1185">Reference proteome</keyword>
<gene>
    <name evidence="3" type="ORF">R7226_31090</name>
</gene>
<feature type="region of interest" description="Disordered" evidence="1">
    <location>
        <begin position="141"/>
        <end position="174"/>
    </location>
</feature>
<name>A0ABU4I047_9ACTN</name>
<feature type="compositionally biased region" description="Basic and acidic residues" evidence="1">
    <location>
        <begin position="79"/>
        <end position="89"/>
    </location>
</feature>
<feature type="signal peptide" evidence="2">
    <location>
        <begin position="1"/>
        <end position="22"/>
    </location>
</feature>
<evidence type="ECO:0000313" key="4">
    <source>
        <dbReference type="Proteomes" id="UP001284601"/>
    </source>
</evidence>
<dbReference type="PROSITE" id="PS51257">
    <property type="entry name" value="PROKAR_LIPOPROTEIN"/>
    <property type="match status" value="1"/>
</dbReference>
<evidence type="ECO:0008006" key="5">
    <source>
        <dbReference type="Google" id="ProtNLM"/>
    </source>
</evidence>
<organism evidence="3 4">
    <name type="scientific">Conexibacter stalactiti</name>
    <dbReference type="NCBI Taxonomy" id="1940611"/>
    <lineage>
        <taxon>Bacteria</taxon>
        <taxon>Bacillati</taxon>
        <taxon>Actinomycetota</taxon>
        <taxon>Thermoleophilia</taxon>
        <taxon>Solirubrobacterales</taxon>
        <taxon>Conexibacteraceae</taxon>
        <taxon>Conexibacter</taxon>
    </lineage>
</organism>